<feature type="compositionally biased region" description="Acidic residues" evidence="1">
    <location>
        <begin position="8"/>
        <end position="32"/>
    </location>
</feature>
<dbReference type="Proteomes" id="UP000215453">
    <property type="component" value="Chromosome 19"/>
</dbReference>
<evidence type="ECO:0000313" key="3">
    <source>
        <dbReference type="Proteomes" id="UP000215453"/>
    </source>
</evidence>
<name>A0A1Y6M1I6_ZYMTR</name>
<evidence type="ECO:0000256" key="1">
    <source>
        <dbReference type="SAM" id="MobiDB-lite"/>
    </source>
</evidence>
<organism evidence="2 3">
    <name type="scientific">Zymoseptoria tritici ST99CH_1A5</name>
    <dbReference type="NCBI Taxonomy" id="1276529"/>
    <lineage>
        <taxon>Eukaryota</taxon>
        <taxon>Fungi</taxon>
        <taxon>Dikarya</taxon>
        <taxon>Ascomycota</taxon>
        <taxon>Pezizomycotina</taxon>
        <taxon>Dothideomycetes</taxon>
        <taxon>Dothideomycetidae</taxon>
        <taxon>Mycosphaerellales</taxon>
        <taxon>Mycosphaerellaceae</taxon>
        <taxon>Zymoseptoria</taxon>
    </lineage>
</organism>
<feature type="compositionally biased region" description="Basic residues" evidence="1">
    <location>
        <begin position="59"/>
        <end position="72"/>
    </location>
</feature>
<gene>
    <name evidence="2" type="ORF">ZT1A5_G11946</name>
</gene>
<dbReference type="AlphaFoldDB" id="A0A1Y6M1I6"/>
<accession>A0A1Y6M1I6</accession>
<protein>
    <submittedName>
        <fullName evidence="2">Uncharacterized protein</fullName>
    </submittedName>
</protein>
<feature type="region of interest" description="Disordered" evidence="1">
    <location>
        <begin position="1"/>
        <end position="72"/>
    </location>
</feature>
<proteinExistence type="predicted"/>
<feature type="compositionally biased region" description="Polar residues" evidence="1">
    <location>
        <begin position="45"/>
        <end position="58"/>
    </location>
</feature>
<evidence type="ECO:0000313" key="2">
    <source>
        <dbReference type="EMBL" id="SMY30493.1"/>
    </source>
</evidence>
<sequence>MSAAIGINDEEDDEDFKESDENFEEEVDEEVSQETLHRSGPPHQQRITSYFGTTSTTQHRSRRLKRSNRAAH</sequence>
<dbReference type="EMBL" id="LT882694">
    <property type="protein sequence ID" value="SMY30493.1"/>
    <property type="molecule type" value="Genomic_DNA"/>
</dbReference>
<reference evidence="2 3" key="1">
    <citation type="submission" date="2016-10" db="EMBL/GenBank/DDBJ databases">
        <authorList>
            <person name="Varghese N."/>
        </authorList>
    </citation>
    <scope>NUCLEOTIDE SEQUENCE [LARGE SCALE GENOMIC DNA]</scope>
</reference>